<accession>A0AC61PJF8</accession>
<reference evidence="1" key="1">
    <citation type="submission" date="2017-04" db="EMBL/GenBank/DDBJ databases">
        <authorList>
            <person name="Varghese N."/>
            <person name="Submissions S."/>
        </authorList>
    </citation>
    <scope>NUCLEOTIDE SEQUENCE</scope>
    <source>
        <strain evidence="1">WTE2008</strain>
    </source>
</reference>
<protein>
    <submittedName>
        <fullName evidence="1">Uncharacterized protein</fullName>
    </submittedName>
</protein>
<comment type="caution">
    <text evidence="1">The sequence shown here is derived from an EMBL/GenBank/DDBJ whole genome shotgun (WGS) entry which is preliminary data.</text>
</comment>
<organism evidence="1 2">
    <name type="scientific">Aristaeella lactis</name>
    <dbReference type="NCBI Taxonomy" id="3046383"/>
    <lineage>
        <taxon>Bacteria</taxon>
        <taxon>Bacillati</taxon>
        <taxon>Bacillota</taxon>
        <taxon>Clostridia</taxon>
        <taxon>Eubacteriales</taxon>
        <taxon>Aristaeellaceae</taxon>
        <taxon>Aristaeella</taxon>
    </lineage>
</organism>
<proteinExistence type="predicted"/>
<sequence length="529" mass="62007">MLNVPPLNPGMMLVSWLDLFAKVNCYDSFLSFRKEYLTRNGLVNRKISLARTALFPTLYGRDAAIDYALDMLCSEQSDMNIRRIIYGNTLFPAFTAFYSKPQQAQFKAITDFDLPIDRDTITEEYNQFCHFQGIDNILCTKCDFINRIKSQNGSELRYCPHCMNDDINAFGAPVAHLFHNFPYVYICPIHNEELVVFPDGITEQGNDYRVANPHIPPENLQYASFVYDLIKYVQEENRPIDLTSFTYSVYQMQKALRVSSWRILCSIIHEGYIDSDFLGLEVRRYPSGITYNYYEDETLNYFLYEPENMICVLLYLVGSFDKFIPFLEDRNYEPPKSFIDDYHQRNDSNYCIKTLNKMTTDELRNVIEEKTNGNCYLSHIDQGKCFVRYNELPPCKQFKKYMLDKNSHRILTLNYEEVVNDLSQNKIYMFLPVKSEDIKYCPPIKKNDQAALFSGYCESVLREIKSKKVTEIDLRRLLPMLPRNSFGLLNQADCHRILMEVIEKHHELECTTGKYPFLRINYNEEVVGA</sequence>
<evidence type="ECO:0000313" key="1">
    <source>
        <dbReference type="EMBL" id="SMC43421.1"/>
    </source>
</evidence>
<dbReference type="EMBL" id="FWXZ01000001">
    <property type="protein sequence ID" value="SMC43421.1"/>
    <property type="molecule type" value="Genomic_DNA"/>
</dbReference>
<gene>
    <name evidence="1" type="ORF">SAMN06297397_0944</name>
</gene>
<evidence type="ECO:0000313" key="2">
    <source>
        <dbReference type="Proteomes" id="UP000192328"/>
    </source>
</evidence>
<name>A0AC61PJF8_9FIRM</name>
<dbReference type="Proteomes" id="UP000192328">
    <property type="component" value="Unassembled WGS sequence"/>
</dbReference>
<keyword evidence="2" id="KW-1185">Reference proteome</keyword>